<feature type="compositionally biased region" description="Polar residues" evidence="1">
    <location>
        <begin position="517"/>
        <end position="541"/>
    </location>
</feature>
<dbReference type="PANTHER" id="PTHR43747:SF4">
    <property type="entry name" value="FLAVIN-DEPENDENT TRYPTOPHAN HALOGENASE"/>
    <property type="match status" value="1"/>
</dbReference>
<gene>
    <name evidence="2" type="ORF">PEB0149_013690</name>
</gene>
<dbReference type="PANTHER" id="PTHR43747">
    <property type="entry name" value="FAD-BINDING PROTEIN"/>
    <property type="match status" value="1"/>
</dbReference>
<dbReference type="InterPro" id="IPR036188">
    <property type="entry name" value="FAD/NAD-bd_sf"/>
</dbReference>
<evidence type="ECO:0000256" key="1">
    <source>
        <dbReference type="SAM" id="MobiDB-lite"/>
    </source>
</evidence>
<dbReference type="EMBL" id="LXYT01000001">
    <property type="protein sequence ID" value="OLY43927.1"/>
    <property type="molecule type" value="Genomic_DNA"/>
</dbReference>
<dbReference type="GO" id="GO:0004497">
    <property type="term" value="F:monooxygenase activity"/>
    <property type="evidence" value="ECO:0007669"/>
    <property type="project" value="InterPro"/>
</dbReference>
<evidence type="ECO:0000313" key="2">
    <source>
        <dbReference type="EMBL" id="OLY43927.1"/>
    </source>
</evidence>
<dbReference type="AlphaFoldDB" id="A0A1R0FAC5"/>
<reference evidence="2 3" key="1">
    <citation type="submission" date="2016-12" db="EMBL/GenBank/DDBJ databases">
        <title>Comparative genomics of Bartonella apis.</title>
        <authorList>
            <person name="Engel P."/>
        </authorList>
    </citation>
    <scope>NUCLEOTIDE SEQUENCE [LARGE SCALE GENOMIC DNA]</scope>
    <source>
        <strain evidence="2 3">PEB0149</strain>
    </source>
</reference>
<evidence type="ECO:0000313" key="3">
    <source>
        <dbReference type="Proteomes" id="UP000187344"/>
    </source>
</evidence>
<comment type="caution">
    <text evidence="2">The sequence shown here is derived from an EMBL/GenBank/DDBJ whole genome shotgun (WGS) entry which is preliminary data.</text>
</comment>
<name>A0A1R0FAC5_9HYPH</name>
<dbReference type="OrthoDB" id="462203at2"/>
<protein>
    <submittedName>
        <fullName evidence="2">Tryptophan halogenase</fullName>
        <ecNumber evidence="2">1.14.19.9</ecNumber>
    </submittedName>
</protein>
<feature type="region of interest" description="Disordered" evidence="1">
    <location>
        <begin position="497"/>
        <end position="560"/>
    </location>
</feature>
<sequence>MLDLGQAKKIAVIGGGLTGWFAALMLRRVFSPKVDIVVFEDPKRPHYSGGEGGLANFVVNLQRASIDIDEFVHNTDATFKMGNVYRGWRNGGQNDIYYQLFPSPDDHVEEIDFSYRGVWPYLATRIATKTPLHTLFPGFSLIEAGSSQVEANAVFKLRRSGIQPTFHFSVGKLVTLLKNAGVSRQISFRNQRVADLVIASNGDVTSLKLDSGEEVPVDFVIDASGFERISAGKKYKSEWRSFSGSLLENSILSFSVPNGRKNPSFVSEAAALGAGYLWQVPLAGHVSAQYVFSSQYITATRVRDELQSYLGSAISPTGITTFNPGNFKKIWANNVVALGVASGFISPLETPSLGFMLQQLGELERTFLACRGIIGEQTIEAFNQANDKSFSEIADFLRLHYDGGRSDYTFWCDAGLAKRSASLEAMEACFHKRLPRIIDIDGYNTGWPPLYHLMNWIFVAAPLAIVSVEGAMSELNNMPPQIRQRMEQYARELMRMRTPVTQSQQRQGLKREGASGQGFSLDQNSSSRGASYGTGKNNGQVSDKPGSFQEEEGSLRATHR</sequence>
<keyword evidence="2" id="KW-0560">Oxidoreductase</keyword>
<dbReference type="Pfam" id="PF04820">
    <property type="entry name" value="Trp_halogenase"/>
    <property type="match status" value="1"/>
</dbReference>
<dbReference type="RefSeq" id="WP_075869091.1">
    <property type="nucleotide sequence ID" value="NZ_CALYQA010000006.1"/>
</dbReference>
<proteinExistence type="predicted"/>
<dbReference type="Proteomes" id="UP000187344">
    <property type="component" value="Unassembled WGS sequence"/>
</dbReference>
<dbReference type="Gene3D" id="3.50.50.60">
    <property type="entry name" value="FAD/NAD(P)-binding domain"/>
    <property type="match status" value="1"/>
</dbReference>
<dbReference type="SUPFAM" id="SSF51905">
    <property type="entry name" value="FAD/NAD(P)-binding domain"/>
    <property type="match status" value="1"/>
</dbReference>
<keyword evidence="3" id="KW-1185">Reference proteome</keyword>
<dbReference type="EC" id="1.14.19.9" evidence="2"/>
<organism evidence="2 3">
    <name type="scientific">Bartonella apis</name>
    <dbReference type="NCBI Taxonomy" id="1686310"/>
    <lineage>
        <taxon>Bacteria</taxon>
        <taxon>Pseudomonadati</taxon>
        <taxon>Pseudomonadota</taxon>
        <taxon>Alphaproteobacteria</taxon>
        <taxon>Hyphomicrobiales</taxon>
        <taxon>Bartonellaceae</taxon>
        <taxon>Bartonella</taxon>
    </lineage>
</organism>
<dbReference type="InterPro" id="IPR050816">
    <property type="entry name" value="Flavin-dep_Halogenase_NPB"/>
</dbReference>
<dbReference type="InterPro" id="IPR006905">
    <property type="entry name" value="Flavin_halogenase"/>
</dbReference>
<accession>A0A1R0FAC5</accession>